<dbReference type="PANTHER" id="PTHR46564:SF1">
    <property type="entry name" value="TRANSPOSASE"/>
    <property type="match status" value="1"/>
</dbReference>
<dbReference type="EMBL" id="NRSJ01000035">
    <property type="protein sequence ID" value="MBK1706156.1"/>
    <property type="molecule type" value="Genomic_DNA"/>
</dbReference>
<dbReference type="Pfam" id="PF13565">
    <property type="entry name" value="HTH_32"/>
    <property type="match status" value="1"/>
</dbReference>
<dbReference type="Proteomes" id="UP001296776">
    <property type="component" value="Unassembled WGS sequence"/>
</dbReference>
<dbReference type="GO" id="GO:0003676">
    <property type="term" value="F:nucleic acid binding"/>
    <property type="evidence" value="ECO:0007669"/>
    <property type="project" value="InterPro"/>
</dbReference>
<evidence type="ECO:0000259" key="1">
    <source>
        <dbReference type="Pfam" id="PF13358"/>
    </source>
</evidence>
<dbReference type="RefSeq" id="WP_200347608.1">
    <property type="nucleotide sequence ID" value="NZ_NRSJ01000035.1"/>
</dbReference>
<feature type="domain" description="Tc1-like transposase DDE" evidence="1">
    <location>
        <begin position="198"/>
        <end position="341"/>
    </location>
</feature>
<sequence>MPNGSKPPEDLRQLSLLSEHPRTRERFLALYELAQQQQGASRIARSSQRHPQTLIRWVHWYNAEGPDALVFRRTGGPPPFCPEYEQALDALLRAGLAAAAAPSVEREAGSTRLVPCAQPETCAAPPRWTLKKLAAWLNETDALCVCRETVRRALKRLGMSWKKAKALLNRANTAKRAAFAEQLQALLARTLEEEAPTLVYIDEAHIHQDADLGYGWAPEGERLWVGSHSPGLAAKVSFYGMSLFNAGQVEIWEFPRANTEHTLEVLRRLRGLHPHGELVVLWDGASYHRARDVTALAEELRITLMPLPGYSPDFMPVEALWRWLREEVTSHHCHATTEELIRRVREFVDTINRHVFEVADRLWTQTALDPEEEKLRIPC</sequence>
<protein>
    <recommendedName>
        <fullName evidence="1">Tc1-like transposase DDE domain-containing protein</fullName>
    </recommendedName>
</protein>
<dbReference type="InterPro" id="IPR038717">
    <property type="entry name" value="Tc1-like_DDE_dom"/>
</dbReference>
<reference evidence="2" key="2">
    <citation type="journal article" date="2020" name="Microorganisms">
        <title>Osmotic Adaptation and Compatible Solute Biosynthesis of Phototrophic Bacteria as Revealed from Genome Analyses.</title>
        <authorList>
            <person name="Imhoff J.F."/>
            <person name="Rahn T."/>
            <person name="Kunzel S."/>
            <person name="Keller A."/>
            <person name="Neulinger S.C."/>
        </authorList>
    </citation>
    <scope>NUCLEOTIDE SEQUENCE</scope>
    <source>
        <strain evidence="2">DSM 11080</strain>
    </source>
</reference>
<reference evidence="2" key="1">
    <citation type="submission" date="2017-08" db="EMBL/GenBank/DDBJ databases">
        <authorList>
            <person name="Imhoff J.F."/>
            <person name="Rahn T."/>
            <person name="Kuenzel S."/>
            <person name="Neulinger S.C."/>
        </authorList>
    </citation>
    <scope>NUCLEOTIDE SEQUENCE</scope>
    <source>
        <strain evidence="2">DSM 11080</strain>
    </source>
</reference>
<comment type="caution">
    <text evidence="2">The sequence shown here is derived from an EMBL/GenBank/DDBJ whole genome shotgun (WGS) entry which is preliminary data.</text>
</comment>
<name>A0AAJ0U6G8_9GAMM</name>
<dbReference type="InterPro" id="IPR047655">
    <property type="entry name" value="Transpos_IS630-like"/>
</dbReference>
<dbReference type="InterPro" id="IPR036397">
    <property type="entry name" value="RNaseH_sf"/>
</dbReference>
<dbReference type="SUPFAM" id="SSF46689">
    <property type="entry name" value="Homeodomain-like"/>
    <property type="match status" value="1"/>
</dbReference>
<dbReference type="Pfam" id="PF13358">
    <property type="entry name" value="DDE_3"/>
    <property type="match status" value="1"/>
</dbReference>
<dbReference type="InterPro" id="IPR012337">
    <property type="entry name" value="RNaseH-like_sf"/>
</dbReference>
<gene>
    <name evidence="2" type="ORF">CKO40_16775</name>
</gene>
<dbReference type="AlphaFoldDB" id="A0AAJ0U6G8"/>
<proteinExistence type="predicted"/>
<dbReference type="SUPFAM" id="SSF53098">
    <property type="entry name" value="Ribonuclease H-like"/>
    <property type="match status" value="1"/>
</dbReference>
<dbReference type="Gene3D" id="3.30.420.10">
    <property type="entry name" value="Ribonuclease H-like superfamily/Ribonuclease H"/>
    <property type="match status" value="1"/>
</dbReference>
<organism evidence="2 3">
    <name type="scientific">Halochromatium glycolicum</name>
    <dbReference type="NCBI Taxonomy" id="85075"/>
    <lineage>
        <taxon>Bacteria</taxon>
        <taxon>Pseudomonadati</taxon>
        <taxon>Pseudomonadota</taxon>
        <taxon>Gammaproteobacteria</taxon>
        <taxon>Chromatiales</taxon>
        <taxon>Chromatiaceae</taxon>
        <taxon>Halochromatium</taxon>
    </lineage>
</organism>
<accession>A0AAJ0U6G8</accession>
<dbReference type="PANTHER" id="PTHR46564">
    <property type="entry name" value="TRANSPOSASE"/>
    <property type="match status" value="1"/>
</dbReference>
<evidence type="ECO:0000313" key="3">
    <source>
        <dbReference type="Proteomes" id="UP001296776"/>
    </source>
</evidence>
<dbReference type="NCBIfam" id="NF033545">
    <property type="entry name" value="transpos_IS630"/>
    <property type="match status" value="1"/>
</dbReference>
<dbReference type="InterPro" id="IPR009057">
    <property type="entry name" value="Homeodomain-like_sf"/>
</dbReference>
<keyword evidence="3" id="KW-1185">Reference proteome</keyword>
<evidence type="ECO:0000313" key="2">
    <source>
        <dbReference type="EMBL" id="MBK1706156.1"/>
    </source>
</evidence>